<dbReference type="AlphaFoldDB" id="B4D6S2"/>
<reference evidence="2 3" key="1">
    <citation type="journal article" date="2011" name="J. Bacteriol.">
        <title>Genome sequence of Chthoniobacter flavus Ellin428, an aerobic heterotrophic soil bacterium.</title>
        <authorList>
            <person name="Kant R."/>
            <person name="van Passel M.W."/>
            <person name="Palva A."/>
            <person name="Lucas S."/>
            <person name="Lapidus A."/>
            <person name="Glavina Del Rio T."/>
            <person name="Dalin E."/>
            <person name="Tice H."/>
            <person name="Bruce D."/>
            <person name="Goodwin L."/>
            <person name="Pitluck S."/>
            <person name="Larimer F.W."/>
            <person name="Land M.L."/>
            <person name="Hauser L."/>
            <person name="Sangwan P."/>
            <person name="de Vos W.M."/>
            <person name="Janssen P.H."/>
            <person name="Smidt H."/>
        </authorList>
    </citation>
    <scope>NUCLEOTIDE SEQUENCE [LARGE SCALE GENOMIC DNA]</scope>
    <source>
        <strain evidence="2 3">Ellin428</strain>
    </source>
</reference>
<name>B4D6S2_9BACT</name>
<evidence type="ECO:0000256" key="1">
    <source>
        <dbReference type="SAM" id="SignalP"/>
    </source>
</evidence>
<dbReference type="STRING" id="497964.CfE428DRAFT_4612"/>
<dbReference type="NCBIfam" id="NF042424">
    <property type="entry name" value="Amuc_1102_rel"/>
    <property type="match status" value="1"/>
</dbReference>
<dbReference type="InParanoid" id="B4D6S2"/>
<evidence type="ECO:0000313" key="3">
    <source>
        <dbReference type="Proteomes" id="UP000005824"/>
    </source>
</evidence>
<dbReference type="EMBL" id="ABVL01000016">
    <property type="protein sequence ID" value="EDY17873.1"/>
    <property type="molecule type" value="Genomic_DNA"/>
</dbReference>
<organism evidence="2 3">
    <name type="scientific">Chthoniobacter flavus Ellin428</name>
    <dbReference type="NCBI Taxonomy" id="497964"/>
    <lineage>
        <taxon>Bacteria</taxon>
        <taxon>Pseudomonadati</taxon>
        <taxon>Verrucomicrobiota</taxon>
        <taxon>Spartobacteria</taxon>
        <taxon>Chthoniobacterales</taxon>
        <taxon>Chthoniobacteraceae</taxon>
        <taxon>Chthoniobacter</taxon>
    </lineage>
</organism>
<feature type="signal peptide" evidence="1">
    <location>
        <begin position="1"/>
        <end position="20"/>
    </location>
</feature>
<proteinExistence type="predicted"/>
<dbReference type="InterPro" id="IPR049970">
    <property type="entry name" value="Amuc_1102-like"/>
</dbReference>
<dbReference type="RefSeq" id="WP_006981933.1">
    <property type="nucleotide sequence ID" value="NZ_ABVL01000016.1"/>
</dbReference>
<protein>
    <submittedName>
        <fullName evidence="2">Uncharacterized protein</fullName>
    </submittedName>
</protein>
<evidence type="ECO:0000313" key="2">
    <source>
        <dbReference type="EMBL" id="EDY17873.1"/>
    </source>
</evidence>
<accession>B4D6S2</accession>
<comment type="caution">
    <text evidence="2">The sequence shown here is derived from an EMBL/GenBank/DDBJ whole genome shotgun (WGS) entry which is preliminary data.</text>
</comment>
<keyword evidence="3" id="KW-1185">Reference proteome</keyword>
<dbReference type="Proteomes" id="UP000005824">
    <property type="component" value="Unassembled WGS sequence"/>
</dbReference>
<feature type="chain" id="PRO_5002800595" evidence="1">
    <location>
        <begin position="21"/>
        <end position="187"/>
    </location>
</feature>
<gene>
    <name evidence="2" type="ORF">CfE428DRAFT_4612</name>
</gene>
<sequence length="187" mass="20325">MKILFLSLLAGGTFATQVFAQQAAVGPGSVKLAKVEPAGIKSPEYQITGGPQKRYKVGTWLEVEVQYETAPEDIDELTFNYTVMVENKLADGSVTYVNIPKGKDHYAVMYIPPRALEKLLGGKPMSGGSVQNAWVSVSRQGQILGQAAFKPAAIPNLPRVAGLLLNKNDTPFAPLFYDRYEAIKANH</sequence>
<keyword evidence="1" id="KW-0732">Signal</keyword>
<dbReference type="eggNOG" id="ENOG502ZHF0">
    <property type="taxonomic scope" value="Bacteria"/>
</dbReference>